<dbReference type="Proteomes" id="UP000054495">
    <property type="component" value="Unassembled WGS sequence"/>
</dbReference>
<dbReference type="Pfam" id="PF01571">
    <property type="entry name" value="GCV_T"/>
    <property type="match status" value="1"/>
</dbReference>
<dbReference type="EMBL" id="KE124811">
    <property type="protein sequence ID" value="EPB78486.1"/>
    <property type="molecule type" value="Genomic_DNA"/>
</dbReference>
<dbReference type="PANTHER" id="PTHR43757:SF15">
    <property type="entry name" value="PYRUVATE DEHYDROGENASE PHOSPHATASE REGULATORY SUBUNIT, MITOCHONDRIAL-LIKE"/>
    <property type="match status" value="1"/>
</dbReference>
<dbReference type="Pfam" id="PF01266">
    <property type="entry name" value="DAO"/>
    <property type="match status" value="2"/>
</dbReference>
<accession>A0A0D6M7T7</accession>
<feature type="domain" description="FAD dependent oxidoreductase" evidence="1">
    <location>
        <begin position="201"/>
        <end position="318"/>
    </location>
</feature>
<evidence type="ECO:0008006" key="6">
    <source>
        <dbReference type="Google" id="ProtNLM"/>
    </source>
</evidence>
<dbReference type="Gene3D" id="3.30.70.1400">
    <property type="entry name" value="Aminomethyltransferase beta-barrel domains"/>
    <property type="match status" value="1"/>
</dbReference>
<dbReference type="InterPro" id="IPR006076">
    <property type="entry name" value="FAD-dep_OxRdtase"/>
</dbReference>
<evidence type="ECO:0000259" key="2">
    <source>
        <dbReference type="Pfam" id="PF01571"/>
    </source>
</evidence>
<evidence type="ECO:0000313" key="4">
    <source>
        <dbReference type="EMBL" id="EPB78486.1"/>
    </source>
</evidence>
<dbReference type="SUPFAM" id="SSF103025">
    <property type="entry name" value="Folate-binding domain"/>
    <property type="match status" value="1"/>
</dbReference>
<dbReference type="InterPro" id="IPR036188">
    <property type="entry name" value="FAD/NAD-bd_sf"/>
</dbReference>
<feature type="domain" description="FAD dependent oxidoreductase" evidence="1">
    <location>
        <begin position="11"/>
        <end position="195"/>
    </location>
</feature>
<dbReference type="PANTHER" id="PTHR43757">
    <property type="entry name" value="AMINOMETHYLTRANSFERASE"/>
    <property type="match status" value="1"/>
</dbReference>
<dbReference type="Gene3D" id="3.30.1360.120">
    <property type="entry name" value="Probable tRNA modification gtpase trme, domain 1"/>
    <property type="match status" value="1"/>
</dbReference>
<dbReference type="InterPro" id="IPR032503">
    <property type="entry name" value="FAO_M"/>
</dbReference>
<dbReference type="InterPro" id="IPR006222">
    <property type="entry name" value="GCVT_N"/>
</dbReference>
<gene>
    <name evidence="4" type="ORF">ANCCEY_02446</name>
</gene>
<organism evidence="4 5">
    <name type="scientific">Ancylostoma ceylanicum</name>
    <dbReference type="NCBI Taxonomy" id="53326"/>
    <lineage>
        <taxon>Eukaryota</taxon>
        <taxon>Metazoa</taxon>
        <taxon>Ecdysozoa</taxon>
        <taxon>Nematoda</taxon>
        <taxon>Chromadorea</taxon>
        <taxon>Rhabditida</taxon>
        <taxon>Rhabditina</taxon>
        <taxon>Rhabditomorpha</taxon>
        <taxon>Strongyloidea</taxon>
        <taxon>Ancylostomatidae</taxon>
        <taxon>Ancylostomatinae</taxon>
        <taxon>Ancylostoma</taxon>
    </lineage>
</organism>
<evidence type="ECO:0000259" key="3">
    <source>
        <dbReference type="Pfam" id="PF16350"/>
    </source>
</evidence>
<dbReference type="Pfam" id="PF16350">
    <property type="entry name" value="FAO_M"/>
    <property type="match status" value="1"/>
</dbReference>
<dbReference type="Gene3D" id="3.30.9.10">
    <property type="entry name" value="D-Amino Acid Oxidase, subunit A, domain 2"/>
    <property type="match status" value="2"/>
</dbReference>
<dbReference type="InterPro" id="IPR027266">
    <property type="entry name" value="TrmE/GcvT-like"/>
</dbReference>
<feature type="domain" description="GCVT N-terminal" evidence="2">
    <location>
        <begin position="393"/>
        <end position="628"/>
    </location>
</feature>
<dbReference type="GO" id="GO:0005739">
    <property type="term" value="C:mitochondrion"/>
    <property type="evidence" value="ECO:0007669"/>
    <property type="project" value="TreeGrafter"/>
</dbReference>
<dbReference type="AlphaFoldDB" id="A0A0D6M7T7"/>
<reference evidence="4 5" key="1">
    <citation type="submission" date="2013-05" db="EMBL/GenBank/DDBJ databases">
        <title>Draft genome of the parasitic nematode Anyclostoma ceylanicum.</title>
        <authorList>
            <person name="Mitreva M."/>
        </authorList>
    </citation>
    <scope>NUCLEOTIDE SEQUENCE [LARGE SCALE GENOMIC DNA]</scope>
</reference>
<feature type="domain" description="FAD dependent oxidoreductase central" evidence="3">
    <location>
        <begin position="321"/>
        <end position="376"/>
    </location>
</feature>
<evidence type="ECO:0000259" key="1">
    <source>
        <dbReference type="Pfam" id="PF01266"/>
    </source>
</evidence>
<dbReference type="Gene3D" id="3.50.50.60">
    <property type="entry name" value="FAD/NAD(P)-binding domain"/>
    <property type="match status" value="2"/>
</dbReference>
<name>A0A0D6M7T7_9BILA</name>
<evidence type="ECO:0000313" key="5">
    <source>
        <dbReference type="Proteomes" id="UP000054495"/>
    </source>
</evidence>
<dbReference type="InterPro" id="IPR028896">
    <property type="entry name" value="GcvT/YgfZ/DmdA"/>
</dbReference>
<keyword evidence="5" id="KW-1185">Reference proteome</keyword>
<dbReference type="SUPFAM" id="SSF51905">
    <property type="entry name" value="FAD/NAD(P)-binding domain"/>
    <property type="match status" value="1"/>
</dbReference>
<sequence>MCDMKFASSADVVVCGGGIAGTSVAYHLAKRGKRVCLFEKDAIGCGGATGVSGGLVTAPIFFQHPTKRHLARRSLDLYTELAQLGRFKFTKCGRVYMASSTPNEIMLRRMYSRGNRYEKFPVFSDHGGTVSGVIDNDDVELIDCPSEMLARWPFLQTEDILLALYSPEDVALDPVALCQELAKQAQLAGTSILLYKAFFNDLDGNVMMRATAFKTLCAGFPEDGIRPLARQNATQGVWTHPEPDWDLFGSSLEKLLHRCPMLGEIDHGDLICGMEAYTPDKAPTVGESSQARGYYVLNGLNGQGLSLAGGLGELLANWICDGIPEIDVAHLDVGRFLELHANSQYLMERVPEIAAMTYSNMYNSHQFHSARNLRMSPIYHQLRDAGAMFGEIMGVAAEYEACRERVGLVDMSSFTKFDIMGPDVVRFLQYLCSANIDRPIGTTVYTGMQHERGGYVTDCTLSRLSETSYFMVAPTIQQERCMTWMKYWANKMNATVHIQDVTGMYTALDVVGPSSRYLMADVTEMSMSTTDFPTFRCQEINIGMATGIRAISVTHCGELGWVIYIPNEVAQNVYERIVEAGREYSLLHAGYYTLRQLRIEKFYVYWGQDIDATVTPVECGRSFRVDFKVSHIGCAFLTPWPSQ</sequence>
<protein>
    <recommendedName>
        <fullName evidence="6">FAD dependent oxidoreductase</fullName>
    </recommendedName>
</protein>
<proteinExistence type="predicted"/>